<sequence length="112" mass="12061">MIVNTNGRMVTGPQRSMGYSRADAVTCSGSGLTQAYIGATNTFTVNAQNAGNDVLYVGVSGPIVPCEEVNIKHLGDNLFGVQYSVRDRGRHYIMVKWGETHIPGSPFIVDVI</sequence>
<evidence type="ECO:0000256" key="3">
    <source>
        <dbReference type="PROSITE-ProRule" id="PRU00087"/>
    </source>
</evidence>
<dbReference type="Gene3D" id="2.60.40.10">
    <property type="entry name" value="Immunoglobulins"/>
    <property type="match status" value="1"/>
</dbReference>
<protein>
    <submittedName>
        <fullName evidence="4">Uncharacterized protein</fullName>
    </submittedName>
</protein>
<dbReference type="PANTHER" id="PTHR38537:SF8">
    <property type="entry name" value="FILAMIN-A"/>
    <property type="match status" value="1"/>
</dbReference>
<dbReference type="InterPro" id="IPR044801">
    <property type="entry name" value="Filamin"/>
</dbReference>
<dbReference type="GO" id="GO:0030036">
    <property type="term" value="P:actin cytoskeleton organization"/>
    <property type="evidence" value="ECO:0007669"/>
    <property type="project" value="InterPro"/>
</dbReference>
<comment type="similarity">
    <text evidence="1">Belongs to the filamin family.</text>
</comment>
<gene>
    <name evidence="4" type="ORF">HDID_LOCUS3906</name>
</gene>
<reference evidence="4 5" key="1">
    <citation type="submission" date="2018-11" db="EMBL/GenBank/DDBJ databases">
        <authorList>
            <consortium name="Pathogen Informatics"/>
        </authorList>
    </citation>
    <scope>NUCLEOTIDE SEQUENCE [LARGE SCALE GENOMIC DNA]</scope>
</reference>
<proteinExistence type="inferred from homology"/>
<dbReference type="InterPro" id="IPR017868">
    <property type="entry name" value="Filamin/ABP280_repeat-like"/>
</dbReference>
<evidence type="ECO:0000256" key="1">
    <source>
        <dbReference type="ARBA" id="ARBA00009238"/>
    </source>
</evidence>
<dbReference type="InterPro" id="IPR013783">
    <property type="entry name" value="Ig-like_fold"/>
</dbReference>
<dbReference type="PROSITE" id="PS50194">
    <property type="entry name" value="FILAMIN_REPEAT"/>
    <property type="match status" value="1"/>
</dbReference>
<dbReference type="Pfam" id="PF00630">
    <property type="entry name" value="Filamin"/>
    <property type="match status" value="1"/>
</dbReference>
<dbReference type="PANTHER" id="PTHR38537">
    <property type="entry name" value="JITTERBUG, ISOFORM N"/>
    <property type="match status" value="1"/>
</dbReference>
<dbReference type="OrthoDB" id="5334309at2759"/>
<dbReference type="AlphaFoldDB" id="A0A3P6YCE6"/>
<dbReference type="InterPro" id="IPR014756">
    <property type="entry name" value="Ig_E-set"/>
</dbReference>
<dbReference type="SMART" id="SM00557">
    <property type="entry name" value="IG_FLMN"/>
    <property type="match status" value="1"/>
</dbReference>
<evidence type="ECO:0000313" key="4">
    <source>
        <dbReference type="EMBL" id="VDL40676.1"/>
    </source>
</evidence>
<organism evidence="4 5">
    <name type="scientific">Hymenolepis diminuta</name>
    <name type="common">Rat tapeworm</name>
    <dbReference type="NCBI Taxonomy" id="6216"/>
    <lineage>
        <taxon>Eukaryota</taxon>
        <taxon>Metazoa</taxon>
        <taxon>Spiralia</taxon>
        <taxon>Lophotrochozoa</taxon>
        <taxon>Platyhelminthes</taxon>
        <taxon>Cestoda</taxon>
        <taxon>Eucestoda</taxon>
        <taxon>Cyclophyllidea</taxon>
        <taxon>Hymenolepididae</taxon>
        <taxon>Hymenolepis</taxon>
    </lineage>
</organism>
<feature type="repeat" description="Filamin" evidence="3">
    <location>
        <begin position="17"/>
        <end position="111"/>
    </location>
</feature>
<name>A0A3P6YCE6_HYMDI</name>
<evidence type="ECO:0000256" key="2">
    <source>
        <dbReference type="ARBA" id="ARBA00022737"/>
    </source>
</evidence>
<dbReference type="EMBL" id="UYSG01001310">
    <property type="protein sequence ID" value="VDL40676.1"/>
    <property type="molecule type" value="Genomic_DNA"/>
</dbReference>
<dbReference type="FunFam" id="2.60.40.10:FF:000096">
    <property type="entry name" value="filamin-C isoform X2"/>
    <property type="match status" value="1"/>
</dbReference>
<dbReference type="GO" id="GO:0051015">
    <property type="term" value="F:actin filament binding"/>
    <property type="evidence" value="ECO:0007669"/>
    <property type="project" value="InterPro"/>
</dbReference>
<accession>A0A3P6YCE6</accession>
<dbReference type="Proteomes" id="UP000274504">
    <property type="component" value="Unassembled WGS sequence"/>
</dbReference>
<evidence type="ECO:0000313" key="5">
    <source>
        <dbReference type="Proteomes" id="UP000274504"/>
    </source>
</evidence>
<keyword evidence="2" id="KW-0677">Repeat</keyword>
<dbReference type="InterPro" id="IPR001298">
    <property type="entry name" value="Filamin/ABP280_rpt"/>
</dbReference>
<dbReference type="SUPFAM" id="SSF81296">
    <property type="entry name" value="E set domains"/>
    <property type="match status" value="1"/>
</dbReference>